<dbReference type="STRING" id="6216.A0A0R3SC74"/>
<protein>
    <submittedName>
        <fullName evidence="2">EF-hand domain-containing protein</fullName>
    </submittedName>
</protein>
<name>A0A0R3SC74_HYMDI</name>
<sequence length="58" mass="6776">LISMCGDHFTGKLVESQFQGIWNLLRCWSRMFASFDPQRSGFITCLDFRILIEQIGDF</sequence>
<evidence type="ECO:0000259" key="1">
    <source>
        <dbReference type="PROSITE" id="PS50222"/>
    </source>
</evidence>
<dbReference type="InterPro" id="IPR011992">
    <property type="entry name" value="EF-hand-dom_pair"/>
</dbReference>
<dbReference type="WBParaSite" id="HDID_0000214601-mRNA-1">
    <property type="protein sequence ID" value="HDID_0000214601-mRNA-1"/>
    <property type="gene ID" value="HDID_0000214601"/>
</dbReference>
<evidence type="ECO:0000313" key="2">
    <source>
        <dbReference type="WBParaSite" id="HDID_0000214601-mRNA-1"/>
    </source>
</evidence>
<feature type="domain" description="EF-hand" evidence="1">
    <location>
        <begin position="23"/>
        <end position="58"/>
    </location>
</feature>
<organism evidence="2">
    <name type="scientific">Hymenolepis diminuta</name>
    <name type="common">Rat tapeworm</name>
    <dbReference type="NCBI Taxonomy" id="6216"/>
    <lineage>
        <taxon>Eukaryota</taxon>
        <taxon>Metazoa</taxon>
        <taxon>Spiralia</taxon>
        <taxon>Lophotrochozoa</taxon>
        <taxon>Platyhelminthes</taxon>
        <taxon>Cestoda</taxon>
        <taxon>Eucestoda</taxon>
        <taxon>Cyclophyllidea</taxon>
        <taxon>Hymenolepididae</taxon>
        <taxon>Hymenolepis</taxon>
    </lineage>
</organism>
<dbReference type="Gene3D" id="1.10.238.10">
    <property type="entry name" value="EF-hand"/>
    <property type="match status" value="1"/>
</dbReference>
<reference evidence="2" key="1">
    <citation type="submission" date="2017-02" db="UniProtKB">
        <authorList>
            <consortium name="WormBaseParasite"/>
        </authorList>
    </citation>
    <scope>IDENTIFICATION</scope>
</reference>
<dbReference type="SUPFAM" id="SSF47473">
    <property type="entry name" value="EF-hand"/>
    <property type="match status" value="1"/>
</dbReference>
<dbReference type="AlphaFoldDB" id="A0A0R3SC74"/>
<dbReference type="PROSITE" id="PS50222">
    <property type="entry name" value="EF_HAND_2"/>
    <property type="match status" value="1"/>
</dbReference>
<dbReference type="InterPro" id="IPR002048">
    <property type="entry name" value="EF_hand_dom"/>
</dbReference>
<accession>A0A0R3SC74</accession>
<dbReference type="GO" id="GO:0005509">
    <property type="term" value="F:calcium ion binding"/>
    <property type="evidence" value="ECO:0007669"/>
    <property type="project" value="InterPro"/>
</dbReference>
<proteinExistence type="predicted"/>